<feature type="compositionally biased region" description="Basic and acidic residues" evidence="1">
    <location>
        <begin position="1"/>
        <end position="17"/>
    </location>
</feature>
<feature type="compositionally biased region" description="Polar residues" evidence="1">
    <location>
        <begin position="77"/>
        <end position="88"/>
    </location>
</feature>
<organism evidence="2 3">
    <name type="scientific">Paramuricea clavata</name>
    <name type="common">Red gorgonian</name>
    <name type="synonym">Violescent sea-whip</name>
    <dbReference type="NCBI Taxonomy" id="317549"/>
    <lineage>
        <taxon>Eukaryota</taxon>
        <taxon>Metazoa</taxon>
        <taxon>Cnidaria</taxon>
        <taxon>Anthozoa</taxon>
        <taxon>Octocorallia</taxon>
        <taxon>Malacalcyonacea</taxon>
        <taxon>Plexauridae</taxon>
        <taxon>Paramuricea</taxon>
    </lineage>
</organism>
<evidence type="ECO:0000313" key="2">
    <source>
        <dbReference type="EMBL" id="CAB3999460.1"/>
    </source>
</evidence>
<dbReference type="EMBL" id="CACRXK020003593">
    <property type="protein sequence ID" value="CAB3999460.1"/>
    <property type="molecule type" value="Genomic_DNA"/>
</dbReference>
<gene>
    <name evidence="2" type="ORF">PACLA_8A081319</name>
</gene>
<comment type="caution">
    <text evidence="2">The sequence shown here is derived from an EMBL/GenBank/DDBJ whole genome shotgun (WGS) entry which is preliminary data.</text>
</comment>
<feature type="compositionally biased region" description="Basic and acidic residues" evidence="1">
    <location>
        <begin position="27"/>
        <end position="43"/>
    </location>
</feature>
<protein>
    <submittedName>
        <fullName evidence="2">Uncharacterized protein</fullName>
    </submittedName>
</protein>
<sequence length="111" mass="13208">MALRREYERSEKVSVKRRDVHHNQLKRFHDVREPDTADNRPYVDPEEEENDLAETDDAVVVIEGPDIAAPIEDVEQDNNNPAEQPEPTNDNERPHRERRPLEWFVNYDMNF</sequence>
<dbReference type="Proteomes" id="UP001152795">
    <property type="component" value="Unassembled WGS sequence"/>
</dbReference>
<accession>A0A7D9E2F5</accession>
<evidence type="ECO:0000313" key="3">
    <source>
        <dbReference type="Proteomes" id="UP001152795"/>
    </source>
</evidence>
<feature type="compositionally biased region" description="Acidic residues" evidence="1">
    <location>
        <begin position="44"/>
        <end position="57"/>
    </location>
</feature>
<reference evidence="2" key="1">
    <citation type="submission" date="2020-04" db="EMBL/GenBank/DDBJ databases">
        <authorList>
            <person name="Alioto T."/>
            <person name="Alioto T."/>
            <person name="Gomez Garrido J."/>
        </authorList>
    </citation>
    <scope>NUCLEOTIDE SEQUENCE</scope>
    <source>
        <strain evidence="2">A484AB</strain>
    </source>
</reference>
<name>A0A7D9E2F5_PARCT</name>
<dbReference type="AlphaFoldDB" id="A0A7D9E2F5"/>
<evidence type="ECO:0000256" key="1">
    <source>
        <dbReference type="SAM" id="MobiDB-lite"/>
    </source>
</evidence>
<proteinExistence type="predicted"/>
<keyword evidence="3" id="KW-1185">Reference proteome</keyword>
<feature type="compositionally biased region" description="Basic and acidic residues" evidence="1">
    <location>
        <begin position="90"/>
        <end position="99"/>
    </location>
</feature>
<feature type="region of interest" description="Disordered" evidence="1">
    <location>
        <begin position="1"/>
        <end position="99"/>
    </location>
</feature>